<sequence length="53" mass="6379">MRICRTNVFYQDLYISIRLLSSQHSMQRDIFMTQDNANNIACVLRKKDTREKI</sequence>
<dbReference type="AlphaFoldDB" id="A0A9W4SDA8"/>
<organism evidence="1 2">
    <name type="scientific">Funneliformis geosporum</name>
    <dbReference type="NCBI Taxonomy" id="1117311"/>
    <lineage>
        <taxon>Eukaryota</taxon>
        <taxon>Fungi</taxon>
        <taxon>Fungi incertae sedis</taxon>
        <taxon>Mucoromycota</taxon>
        <taxon>Glomeromycotina</taxon>
        <taxon>Glomeromycetes</taxon>
        <taxon>Glomerales</taxon>
        <taxon>Glomeraceae</taxon>
        <taxon>Funneliformis</taxon>
    </lineage>
</organism>
<dbReference type="EMBL" id="CAMKVN010000201">
    <property type="protein sequence ID" value="CAI2165166.1"/>
    <property type="molecule type" value="Genomic_DNA"/>
</dbReference>
<comment type="caution">
    <text evidence="1">The sequence shown here is derived from an EMBL/GenBank/DDBJ whole genome shotgun (WGS) entry which is preliminary data.</text>
</comment>
<proteinExistence type="predicted"/>
<evidence type="ECO:0000313" key="1">
    <source>
        <dbReference type="EMBL" id="CAI2165166.1"/>
    </source>
</evidence>
<name>A0A9W4SDA8_9GLOM</name>
<protein>
    <submittedName>
        <fullName evidence="1">12666_t:CDS:1</fullName>
    </submittedName>
</protein>
<dbReference type="Proteomes" id="UP001153678">
    <property type="component" value="Unassembled WGS sequence"/>
</dbReference>
<keyword evidence="2" id="KW-1185">Reference proteome</keyword>
<reference evidence="1" key="1">
    <citation type="submission" date="2022-08" db="EMBL/GenBank/DDBJ databases">
        <authorList>
            <person name="Kallberg Y."/>
            <person name="Tangrot J."/>
            <person name="Rosling A."/>
        </authorList>
    </citation>
    <scope>NUCLEOTIDE SEQUENCE</scope>
    <source>
        <strain evidence="1">Wild A</strain>
    </source>
</reference>
<evidence type="ECO:0000313" key="2">
    <source>
        <dbReference type="Proteomes" id="UP001153678"/>
    </source>
</evidence>
<accession>A0A9W4SDA8</accession>
<gene>
    <name evidence="1" type="ORF">FWILDA_LOCUS1935</name>
</gene>